<dbReference type="Pfam" id="PF00395">
    <property type="entry name" value="SLH"/>
    <property type="match status" value="3"/>
</dbReference>
<evidence type="ECO:0000313" key="5">
    <source>
        <dbReference type="EMBL" id="HIT84299.1"/>
    </source>
</evidence>
<comment type="caution">
    <text evidence="5">The sequence shown here is derived from an EMBL/GenBank/DDBJ whole genome shotgun (WGS) entry which is preliminary data.</text>
</comment>
<feature type="domain" description="SLH" evidence="4">
    <location>
        <begin position="431"/>
        <end position="494"/>
    </location>
</feature>
<reference evidence="5" key="1">
    <citation type="submission" date="2020-10" db="EMBL/GenBank/DDBJ databases">
        <authorList>
            <person name="Gilroy R."/>
        </authorList>
    </citation>
    <scope>NUCLEOTIDE SEQUENCE</scope>
    <source>
        <strain evidence="5">CHK181-108</strain>
    </source>
</reference>
<feature type="signal peptide" evidence="3">
    <location>
        <begin position="1"/>
        <end position="20"/>
    </location>
</feature>
<feature type="chain" id="PRO_5038963160" evidence="3">
    <location>
        <begin position="21"/>
        <end position="551"/>
    </location>
</feature>
<evidence type="ECO:0000259" key="4">
    <source>
        <dbReference type="PROSITE" id="PS51272"/>
    </source>
</evidence>
<feature type="domain" description="SLH" evidence="4">
    <location>
        <begin position="370"/>
        <end position="430"/>
    </location>
</feature>
<dbReference type="AlphaFoldDB" id="A0A9D1KNX8"/>
<protein>
    <submittedName>
        <fullName evidence="5">S-layer homology domain-containing protein</fullName>
    </submittedName>
</protein>
<evidence type="ECO:0000313" key="6">
    <source>
        <dbReference type="Proteomes" id="UP000824165"/>
    </source>
</evidence>
<dbReference type="PANTHER" id="PTHR43308:SF5">
    <property type="entry name" value="S-LAYER PROTEIN _ PEPTIDOGLYCAN ENDO-BETA-N-ACETYLGLUCOSAMINIDASE"/>
    <property type="match status" value="1"/>
</dbReference>
<dbReference type="InterPro" id="IPR001119">
    <property type="entry name" value="SLH_dom"/>
</dbReference>
<feature type="compositionally biased region" description="Gly residues" evidence="2">
    <location>
        <begin position="328"/>
        <end position="357"/>
    </location>
</feature>
<evidence type="ECO:0000256" key="2">
    <source>
        <dbReference type="SAM" id="MobiDB-lite"/>
    </source>
</evidence>
<organism evidence="5 6">
    <name type="scientific">Candidatus Ornithomonoglobus intestinigallinarum</name>
    <dbReference type="NCBI Taxonomy" id="2840894"/>
    <lineage>
        <taxon>Bacteria</taxon>
        <taxon>Bacillati</taxon>
        <taxon>Bacillota</taxon>
        <taxon>Clostridia</taxon>
        <taxon>Candidatus Ornithomonoglobus</taxon>
    </lineage>
</organism>
<dbReference type="Proteomes" id="UP000824165">
    <property type="component" value="Unassembled WGS sequence"/>
</dbReference>
<proteinExistence type="predicted"/>
<reference evidence="5" key="2">
    <citation type="journal article" date="2021" name="PeerJ">
        <title>Extensive microbial diversity within the chicken gut microbiome revealed by metagenomics and culture.</title>
        <authorList>
            <person name="Gilroy R."/>
            <person name="Ravi A."/>
            <person name="Getino M."/>
            <person name="Pursley I."/>
            <person name="Horton D.L."/>
            <person name="Alikhan N.F."/>
            <person name="Baker D."/>
            <person name="Gharbi K."/>
            <person name="Hall N."/>
            <person name="Watson M."/>
            <person name="Adriaenssens E.M."/>
            <person name="Foster-Nyarko E."/>
            <person name="Jarju S."/>
            <person name="Secka A."/>
            <person name="Antonio M."/>
            <person name="Oren A."/>
            <person name="Chaudhuri R.R."/>
            <person name="La Ragione R."/>
            <person name="Hildebrand F."/>
            <person name="Pallen M.J."/>
        </authorList>
    </citation>
    <scope>NUCLEOTIDE SEQUENCE</scope>
    <source>
        <strain evidence="5">CHK181-108</strain>
    </source>
</reference>
<accession>A0A9D1KNX8</accession>
<gene>
    <name evidence="5" type="ORF">IAA60_00165</name>
</gene>
<feature type="domain" description="SLH" evidence="4">
    <location>
        <begin position="495"/>
        <end position="551"/>
    </location>
</feature>
<name>A0A9D1KNX8_9FIRM</name>
<dbReference type="PANTHER" id="PTHR43308">
    <property type="entry name" value="OUTER MEMBRANE PROTEIN ALPHA-RELATED"/>
    <property type="match status" value="1"/>
</dbReference>
<evidence type="ECO:0000256" key="1">
    <source>
        <dbReference type="ARBA" id="ARBA00022737"/>
    </source>
</evidence>
<evidence type="ECO:0000256" key="3">
    <source>
        <dbReference type="SAM" id="SignalP"/>
    </source>
</evidence>
<sequence length="551" mass="59191">MKRTKIIAFMMAAGCFGVMASAQSGPYDIDYKYSESRLTISGETGASGDVAALQILKGGVEFGSGYTIDDVLHADQAITDENNAFIFNVEFDASDSDCAAAINSKAGGQKTEFSVHLISKEEFENTYAELNALAEADDFAGFCAYINENADDLNLLYSLTDGKTLGTELENYYTYVKENPLDTQNEENNTKIYRTYITAYELAKESIKNIDGYMDELYFGDTDIYEKYKETADSTEVKEYFTDKISGGKISDLDEFYDAAKEALILTTVRYADGSDDIKNILKEYGEVIGITDTASDSVYRQLAGKDYNSGDDLKDDYNDLKSSASKPGGGGGSTGGGSTGGGSTGGSNGPSIGGGITYNPTPGTDKDELKITFNDIDGVQWASEAILALADKGIISGKAEKIFAPDDPVTREEFAKMLIGAMGLSDEEYGDNIFSDVPADAWYAPFVNIANEYGIVTGRDDGTFGVGDNITRQDMAVMLYRALQSRGADVDVTDITFDDGGDISDYAKDAVSALCNLGAINGVGDNKFEPMGTATRAQAAKVIYSVLEQL</sequence>
<dbReference type="PROSITE" id="PS51272">
    <property type="entry name" value="SLH"/>
    <property type="match status" value="3"/>
</dbReference>
<keyword evidence="1" id="KW-0677">Repeat</keyword>
<keyword evidence="3" id="KW-0732">Signal</keyword>
<dbReference type="InterPro" id="IPR051465">
    <property type="entry name" value="Cell_Envelope_Struct_Comp"/>
</dbReference>
<dbReference type="EMBL" id="DVLU01000001">
    <property type="protein sequence ID" value="HIT84299.1"/>
    <property type="molecule type" value="Genomic_DNA"/>
</dbReference>
<feature type="region of interest" description="Disordered" evidence="2">
    <location>
        <begin position="314"/>
        <end position="364"/>
    </location>
</feature>